<dbReference type="PROSITE" id="PS01033">
    <property type="entry name" value="GLOBIN"/>
    <property type="match status" value="1"/>
</dbReference>
<dbReference type="InterPro" id="IPR044399">
    <property type="entry name" value="Mb-like_M"/>
</dbReference>
<dbReference type="InterPro" id="IPR009050">
    <property type="entry name" value="Globin-like_sf"/>
</dbReference>
<dbReference type="FunCoup" id="A0A1I7VN38">
    <property type="interactions" value="12"/>
</dbReference>
<evidence type="ECO:0000256" key="4">
    <source>
        <dbReference type="SAM" id="MobiDB-lite"/>
    </source>
</evidence>
<evidence type="ECO:0000256" key="1">
    <source>
        <dbReference type="ARBA" id="ARBA00022617"/>
    </source>
</evidence>
<dbReference type="PANTHER" id="PTHR46458">
    <property type="entry name" value="BLR2807 PROTEIN"/>
    <property type="match status" value="1"/>
</dbReference>
<sequence>MKRFWKWVVDQKISTIRKWQSVVLHLDHDHEQDGRHLKPIGGSDDELERKQKQNSKIFQEENNHHRSSISLQDFDIEYGNEPIDFEEFFEESSVAIESALEKKHTSSISSQKKLSIAMELSSSLSLDSPSGSFRWDKRSRKPTIVVTSMDNDSTEAEDDFNGEFDDFPPSPLIAHRKQPIIVSQMPTSHPDEPYSFLVTVNDESSDIPSSSSISSNQPDLTNESASDHQITKYRGLSLAGTSSDSHENEKEKSDERKKKSSLQNLRLCNIQAEQPLSRHRSTETLPSLTSAQIHLVRNIWRQVYVTKGPTVIGSTLLHGIFFKSKKIKDQFFKCPFPHQFPNRDSFNNAHAKAIGEMLDKIVDNLENLESVSGYLFSIGAIHANLVRRQVSREIWNLMAETFIDCTLDWGDKKGRTEASRKAWAFIIAFVIEKIKRGHLHERRQLAHHKRSSVVAPSQTAVPITSLPTSAPTIR</sequence>
<dbReference type="OrthoDB" id="5792418at2759"/>
<dbReference type="AlphaFoldDB" id="A0A1I7VN38"/>
<dbReference type="InterPro" id="IPR000971">
    <property type="entry name" value="Globin"/>
</dbReference>
<feature type="region of interest" description="Disordered" evidence="4">
    <location>
        <begin position="202"/>
        <end position="263"/>
    </location>
</feature>
<proteinExistence type="predicted"/>
<dbReference type="GO" id="GO:0046872">
    <property type="term" value="F:metal ion binding"/>
    <property type="evidence" value="ECO:0007669"/>
    <property type="project" value="UniProtKB-KW"/>
</dbReference>
<evidence type="ECO:0000256" key="3">
    <source>
        <dbReference type="ARBA" id="ARBA00023004"/>
    </source>
</evidence>
<dbReference type="InParanoid" id="A0A1I7VN38"/>
<keyword evidence="1" id="KW-0349">Heme</keyword>
<reference evidence="6" key="1">
    <citation type="submission" date="2012-04" db="EMBL/GenBank/DDBJ databases">
        <title>The Genome Sequence of Loa loa.</title>
        <authorList>
            <consortium name="The Broad Institute Genome Sequencing Platform"/>
            <consortium name="Broad Institute Genome Sequencing Center for Infectious Disease"/>
            <person name="Nutman T.B."/>
            <person name="Fink D.L."/>
            <person name="Russ C."/>
            <person name="Young S."/>
            <person name="Zeng Q."/>
            <person name="Gargeya S."/>
            <person name="Alvarado L."/>
            <person name="Berlin A."/>
            <person name="Chapman S.B."/>
            <person name="Chen Z."/>
            <person name="Freedman E."/>
            <person name="Gellesch M."/>
            <person name="Goldberg J."/>
            <person name="Griggs A."/>
            <person name="Gujja S."/>
            <person name="Heilman E.R."/>
            <person name="Heiman D."/>
            <person name="Howarth C."/>
            <person name="Mehta T."/>
            <person name="Neiman D."/>
            <person name="Pearson M."/>
            <person name="Roberts A."/>
            <person name="Saif S."/>
            <person name="Shea T."/>
            <person name="Shenoy N."/>
            <person name="Sisk P."/>
            <person name="Stolte C."/>
            <person name="Sykes S."/>
            <person name="White J."/>
            <person name="Yandava C."/>
            <person name="Haas B."/>
            <person name="Henn M.R."/>
            <person name="Nusbaum C."/>
            <person name="Birren B."/>
        </authorList>
    </citation>
    <scope>NUCLEOTIDE SEQUENCE [LARGE SCALE GENOMIC DNA]</scope>
</reference>
<dbReference type="CDD" id="cd01040">
    <property type="entry name" value="Mb-like"/>
    <property type="match status" value="1"/>
</dbReference>
<feature type="compositionally biased region" description="Basic and acidic residues" evidence="4">
    <location>
        <begin position="244"/>
        <end position="257"/>
    </location>
</feature>
<keyword evidence="3" id="KW-0408">Iron</keyword>
<reference evidence="7" key="2">
    <citation type="submission" date="2016-11" db="UniProtKB">
        <authorList>
            <consortium name="WormBaseParasite"/>
        </authorList>
    </citation>
    <scope>IDENTIFICATION</scope>
</reference>
<feature type="region of interest" description="Disordered" evidence="4">
    <location>
        <begin position="32"/>
        <end position="52"/>
    </location>
</feature>
<protein>
    <submittedName>
        <fullName evidence="7">GLOBIN domain-containing protein</fullName>
    </submittedName>
</protein>
<evidence type="ECO:0000313" key="6">
    <source>
        <dbReference type="Proteomes" id="UP000095285"/>
    </source>
</evidence>
<dbReference type="InterPro" id="IPR012292">
    <property type="entry name" value="Globin/Proto"/>
</dbReference>
<dbReference type="Proteomes" id="UP000095285">
    <property type="component" value="Unassembled WGS sequence"/>
</dbReference>
<dbReference type="InterPro" id="IPR050532">
    <property type="entry name" value="Globin-like_OT"/>
</dbReference>
<feature type="domain" description="Globin" evidence="5">
    <location>
        <begin position="287"/>
        <end position="439"/>
    </location>
</feature>
<name>A0A1I7VN38_LOALO</name>
<dbReference type="Gene3D" id="1.10.490.10">
    <property type="entry name" value="Globins"/>
    <property type="match status" value="1"/>
</dbReference>
<dbReference type="GO" id="GO:0019825">
    <property type="term" value="F:oxygen binding"/>
    <property type="evidence" value="ECO:0007669"/>
    <property type="project" value="InterPro"/>
</dbReference>
<dbReference type="eggNOG" id="KOG3378">
    <property type="taxonomic scope" value="Eukaryota"/>
</dbReference>
<evidence type="ECO:0000259" key="5">
    <source>
        <dbReference type="PROSITE" id="PS01033"/>
    </source>
</evidence>
<organism evidence="6 7">
    <name type="scientific">Loa loa</name>
    <name type="common">Eye worm</name>
    <name type="synonym">Filaria loa</name>
    <dbReference type="NCBI Taxonomy" id="7209"/>
    <lineage>
        <taxon>Eukaryota</taxon>
        <taxon>Metazoa</taxon>
        <taxon>Ecdysozoa</taxon>
        <taxon>Nematoda</taxon>
        <taxon>Chromadorea</taxon>
        <taxon>Rhabditida</taxon>
        <taxon>Spirurina</taxon>
        <taxon>Spiruromorpha</taxon>
        <taxon>Filarioidea</taxon>
        <taxon>Onchocercidae</taxon>
        <taxon>Loa</taxon>
    </lineage>
</organism>
<dbReference type="PANTHER" id="PTHR46458:SF7">
    <property type="entry name" value="GLOBIN DOMAIN-CONTAINING PROTEIN"/>
    <property type="match status" value="1"/>
</dbReference>
<evidence type="ECO:0000256" key="2">
    <source>
        <dbReference type="ARBA" id="ARBA00022723"/>
    </source>
</evidence>
<keyword evidence="6" id="KW-1185">Reference proteome</keyword>
<evidence type="ECO:0000313" key="7">
    <source>
        <dbReference type="WBParaSite" id="EN70_4394"/>
    </source>
</evidence>
<gene>
    <name evidence="7" type="primary">LOAG_06894</name>
</gene>
<dbReference type="WBParaSite" id="EN70_4394">
    <property type="protein sequence ID" value="EN70_4394"/>
    <property type="gene ID" value="EN70_4394"/>
</dbReference>
<feature type="compositionally biased region" description="Low complexity" evidence="4">
    <location>
        <begin position="206"/>
        <end position="215"/>
    </location>
</feature>
<keyword evidence="2" id="KW-0479">Metal-binding</keyword>
<dbReference type="SUPFAM" id="SSF46458">
    <property type="entry name" value="Globin-like"/>
    <property type="match status" value="1"/>
</dbReference>
<dbReference type="GO" id="GO:0020037">
    <property type="term" value="F:heme binding"/>
    <property type="evidence" value="ECO:0007669"/>
    <property type="project" value="InterPro"/>
</dbReference>
<accession>A0A1I7VN38</accession>
<dbReference type="Pfam" id="PF00042">
    <property type="entry name" value="Globin"/>
    <property type="match status" value="1"/>
</dbReference>